<dbReference type="AlphaFoldDB" id="A0A0D0JVQ0"/>
<gene>
    <name evidence="6" type="ORF">RU08_13440</name>
</gene>
<dbReference type="Proteomes" id="UP000032068">
    <property type="component" value="Unassembled WGS sequence"/>
</dbReference>
<reference evidence="6 7" key="1">
    <citation type="submission" date="2014-12" db="EMBL/GenBank/DDBJ databases">
        <title>16Stimator: statistical estimation of ribosomal gene copy numbers from draft genome assemblies.</title>
        <authorList>
            <person name="Perisin M.A."/>
            <person name="Vetter M."/>
            <person name="Gilbert J.A."/>
            <person name="Bergelson J."/>
        </authorList>
    </citation>
    <scope>NUCLEOTIDE SEQUENCE [LARGE SCALE GENOMIC DNA]</scope>
    <source>
        <strain evidence="6 7">MEJ086</strain>
    </source>
</reference>
<dbReference type="InterPro" id="IPR006665">
    <property type="entry name" value="OmpA-like"/>
</dbReference>
<dbReference type="Gene3D" id="3.30.1330.60">
    <property type="entry name" value="OmpA-like domain"/>
    <property type="match status" value="1"/>
</dbReference>
<protein>
    <submittedName>
        <fullName evidence="6">Flagellar motor protein MotB</fullName>
    </submittedName>
</protein>
<dbReference type="PANTHER" id="PTHR30329:SF21">
    <property type="entry name" value="LIPOPROTEIN YIAD-RELATED"/>
    <property type="match status" value="1"/>
</dbReference>
<evidence type="ECO:0000313" key="7">
    <source>
        <dbReference type="Proteomes" id="UP000032068"/>
    </source>
</evidence>
<dbReference type="RefSeq" id="WP_042554344.1">
    <property type="nucleotide sequence ID" value="NZ_JXQW01000033.1"/>
</dbReference>
<evidence type="ECO:0000256" key="1">
    <source>
        <dbReference type="ARBA" id="ARBA00004442"/>
    </source>
</evidence>
<dbReference type="CDD" id="cd07185">
    <property type="entry name" value="OmpA_C-like"/>
    <property type="match status" value="1"/>
</dbReference>
<keyword evidence="6" id="KW-0969">Cilium</keyword>
<feature type="domain" description="OmpA-like" evidence="5">
    <location>
        <begin position="84"/>
        <end position="198"/>
    </location>
</feature>
<keyword evidence="2 4" id="KW-0472">Membrane</keyword>
<keyword evidence="3" id="KW-0998">Cell outer membrane</keyword>
<organism evidence="6 7">
    <name type="scientific">Pseudomonas fulva</name>
    <dbReference type="NCBI Taxonomy" id="47880"/>
    <lineage>
        <taxon>Bacteria</taxon>
        <taxon>Pseudomonadati</taxon>
        <taxon>Pseudomonadota</taxon>
        <taxon>Gammaproteobacteria</taxon>
        <taxon>Pseudomonadales</taxon>
        <taxon>Pseudomonadaceae</taxon>
        <taxon>Pseudomonas</taxon>
    </lineage>
</organism>
<sequence length="198" mass="21126">MSTSFTHAIAVVVFALLASGCASKSYVVLVESPDGTTGAIEVRTDKGLTRVDQKGYAVNLDGSSAQPFQVAEPRLDKDFSAARAAQPAMPKSYLLYFKTGGASLTEKSQAEIPEVLQTVRERGPSAVSVIGHTDTVGSKTYNEDLGLLRARAIARQLQDNGLQALELVVTSHGEGNLLVDTPDNKPEPANRRVEVTVR</sequence>
<comment type="subcellular location">
    <subcellularLocation>
        <location evidence="1">Cell outer membrane</location>
    </subcellularLocation>
</comment>
<evidence type="ECO:0000256" key="3">
    <source>
        <dbReference type="ARBA" id="ARBA00023237"/>
    </source>
</evidence>
<dbReference type="Pfam" id="PF00691">
    <property type="entry name" value="OmpA"/>
    <property type="match status" value="1"/>
</dbReference>
<evidence type="ECO:0000256" key="2">
    <source>
        <dbReference type="ARBA" id="ARBA00023136"/>
    </source>
</evidence>
<dbReference type="InterPro" id="IPR036737">
    <property type="entry name" value="OmpA-like_sf"/>
</dbReference>
<dbReference type="EMBL" id="JXQW01000033">
    <property type="protein sequence ID" value="KIP99649.1"/>
    <property type="molecule type" value="Genomic_DNA"/>
</dbReference>
<evidence type="ECO:0000259" key="5">
    <source>
        <dbReference type="PROSITE" id="PS51123"/>
    </source>
</evidence>
<dbReference type="PRINTS" id="PR01021">
    <property type="entry name" value="OMPADOMAIN"/>
</dbReference>
<dbReference type="PROSITE" id="PS51123">
    <property type="entry name" value="OMPA_2"/>
    <property type="match status" value="1"/>
</dbReference>
<dbReference type="InterPro" id="IPR050330">
    <property type="entry name" value="Bact_OuterMem_StrucFunc"/>
</dbReference>
<dbReference type="GO" id="GO:0009279">
    <property type="term" value="C:cell outer membrane"/>
    <property type="evidence" value="ECO:0007669"/>
    <property type="project" value="UniProtKB-SubCell"/>
</dbReference>
<dbReference type="InterPro" id="IPR006664">
    <property type="entry name" value="OMP_bac"/>
</dbReference>
<comment type="caution">
    <text evidence="6">The sequence shown here is derived from an EMBL/GenBank/DDBJ whole genome shotgun (WGS) entry which is preliminary data.</text>
</comment>
<dbReference type="OrthoDB" id="8586796at2"/>
<evidence type="ECO:0000256" key="4">
    <source>
        <dbReference type="PROSITE-ProRule" id="PRU00473"/>
    </source>
</evidence>
<name>A0A0D0JVQ0_9PSED</name>
<dbReference type="SUPFAM" id="SSF103088">
    <property type="entry name" value="OmpA-like"/>
    <property type="match status" value="1"/>
</dbReference>
<evidence type="ECO:0000313" key="6">
    <source>
        <dbReference type="EMBL" id="KIP99649.1"/>
    </source>
</evidence>
<keyword evidence="6" id="KW-0282">Flagellum</keyword>
<keyword evidence="6" id="KW-0966">Cell projection</keyword>
<accession>A0A0D0JVQ0</accession>
<proteinExistence type="predicted"/>
<dbReference type="PANTHER" id="PTHR30329">
    <property type="entry name" value="STATOR ELEMENT OF FLAGELLAR MOTOR COMPLEX"/>
    <property type="match status" value="1"/>
</dbReference>